<gene>
    <name evidence="1" type="ORF">BJ994_000234</name>
</gene>
<dbReference type="RefSeq" id="WP_209066452.1">
    <property type="nucleotide sequence ID" value="NZ_JAATJL010000001.1"/>
</dbReference>
<reference evidence="1 2" key="1">
    <citation type="submission" date="2020-03" db="EMBL/GenBank/DDBJ databases">
        <title>Sequencing the genomes of 1000 actinobacteria strains.</title>
        <authorList>
            <person name="Klenk H.-P."/>
        </authorList>
    </citation>
    <scope>NUCLEOTIDE SEQUENCE [LARGE SCALE GENOMIC DNA]</scope>
    <source>
        <strain evidence="1 2">DSM 16403</strain>
    </source>
</reference>
<keyword evidence="2" id="KW-1185">Reference proteome</keyword>
<proteinExistence type="predicted"/>
<evidence type="ECO:0000313" key="1">
    <source>
        <dbReference type="EMBL" id="NJC21158.1"/>
    </source>
</evidence>
<organism evidence="1 2">
    <name type="scientific">Arthrobacter pigmenti</name>
    <dbReference type="NCBI Taxonomy" id="271432"/>
    <lineage>
        <taxon>Bacteria</taxon>
        <taxon>Bacillati</taxon>
        <taxon>Actinomycetota</taxon>
        <taxon>Actinomycetes</taxon>
        <taxon>Micrococcales</taxon>
        <taxon>Micrococcaceae</taxon>
        <taxon>Arthrobacter</taxon>
    </lineage>
</organism>
<dbReference type="EMBL" id="JAATJL010000001">
    <property type="protein sequence ID" value="NJC21158.1"/>
    <property type="molecule type" value="Genomic_DNA"/>
</dbReference>
<dbReference type="AlphaFoldDB" id="A0A846RDG6"/>
<dbReference type="Proteomes" id="UP000547458">
    <property type="component" value="Unassembled WGS sequence"/>
</dbReference>
<comment type="caution">
    <text evidence="1">The sequence shown here is derived from an EMBL/GenBank/DDBJ whole genome shotgun (WGS) entry which is preliminary data.</text>
</comment>
<accession>A0A846RDG6</accession>
<sequence>MVALAEKFRLDERAISTLRKLAARHPAGPVLLRLPIRNQAVLLNPRDVHRVLAETPEPFSAASS</sequence>
<name>A0A846RDG6_9MICC</name>
<protein>
    <submittedName>
        <fullName evidence="1">Uncharacterized protein</fullName>
    </submittedName>
</protein>
<evidence type="ECO:0000313" key="2">
    <source>
        <dbReference type="Proteomes" id="UP000547458"/>
    </source>
</evidence>